<dbReference type="SUPFAM" id="SSF118290">
    <property type="entry name" value="WRKY DNA-binding domain"/>
    <property type="match status" value="1"/>
</dbReference>
<dbReference type="PANTHER" id="PTHR31221:SF334">
    <property type="entry name" value="WRKY TRANSCRIPTION FACTOR 57-RELATED"/>
    <property type="match status" value="1"/>
</dbReference>
<organism evidence="8">
    <name type="scientific">Araucaria cunninghamii</name>
    <name type="common">Hoop pine</name>
    <name type="synonym">Moreton Bay pine</name>
    <dbReference type="NCBI Taxonomy" id="56994"/>
    <lineage>
        <taxon>Eukaryota</taxon>
        <taxon>Viridiplantae</taxon>
        <taxon>Streptophyta</taxon>
        <taxon>Embryophyta</taxon>
        <taxon>Tracheophyta</taxon>
        <taxon>Spermatophyta</taxon>
        <taxon>Pinopsida</taxon>
        <taxon>Pinidae</taxon>
        <taxon>Conifers II</taxon>
        <taxon>Araucariales</taxon>
        <taxon>Araucariaceae</taxon>
        <taxon>Araucaria</taxon>
    </lineage>
</organism>
<feature type="domain" description="WRKY" evidence="7">
    <location>
        <begin position="164"/>
        <end position="229"/>
    </location>
</feature>
<evidence type="ECO:0000313" key="8">
    <source>
        <dbReference type="EMBL" id="JAG99310.1"/>
    </source>
</evidence>
<feature type="compositionally biased region" description="Acidic residues" evidence="6">
    <location>
        <begin position="118"/>
        <end position="128"/>
    </location>
</feature>
<feature type="region of interest" description="Disordered" evidence="6">
    <location>
        <begin position="81"/>
        <end position="158"/>
    </location>
</feature>
<dbReference type="InterPro" id="IPR036576">
    <property type="entry name" value="WRKY_dom_sf"/>
</dbReference>
<dbReference type="PANTHER" id="PTHR31221">
    <property type="entry name" value="WRKY TRANSCRIPTION FACTOR PROTEIN 1-RELATED"/>
    <property type="match status" value="1"/>
</dbReference>
<keyword evidence="2" id="KW-0805">Transcription regulation</keyword>
<dbReference type="InterPro" id="IPR003657">
    <property type="entry name" value="WRKY_dom"/>
</dbReference>
<dbReference type="SMART" id="SM00774">
    <property type="entry name" value="WRKY"/>
    <property type="match status" value="1"/>
</dbReference>
<keyword evidence="5" id="KW-0539">Nucleus</keyword>
<accession>A0A0D6RB88</accession>
<evidence type="ECO:0000256" key="6">
    <source>
        <dbReference type="SAM" id="MobiDB-lite"/>
    </source>
</evidence>
<dbReference type="Gene3D" id="2.20.25.80">
    <property type="entry name" value="WRKY domain"/>
    <property type="match status" value="1"/>
</dbReference>
<evidence type="ECO:0000256" key="2">
    <source>
        <dbReference type="ARBA" id="ARBA00023015"/>
    </source>
</evidence>
<feature type="compositionally biased region" description="Basic and acidic residues" evidence="6">
    <location>
        <begin position="130"/>
        <end position="144"/>
    </location>
</feature>
<dbReference type="GO" id="GO:0005634">
    <property type="term" value="C:nucleus"/>
    <property type="evidence" value="ECO:0007669"/>
    <property type="project" value="UniProtKB-SubCell"/>
</dbReference>
<sequence length="259" mass="28890">MEGWGLSCQNSHQHSLLNFHCSCQTLDPLVWNTAMAASSESVLITRSFNVYPELPDLKIEKEQWIQFLADGNEDDVGAAKMDKKEEKGKAEGVVNSQTAANSVGSSLSGSEEQHSEICVEDQQSDLSDDSGSKKSSEGEIVDSKSKKRKRSTERGPKYAFKTRSETEVLEDGFKWRKYGRKFVKSSPHPRSYYRCSDSNCNVKKRVERDPSDPEVLITTYEGKHNHESPSVIYYIGKPIILQQPGSRPAIVIVNAGPCP</sequence>
<evidence type="ECO:0000256" key="5">
    <source>
        <dbReference type="ARBA" id="ARBA00023242"/>
    </source>
</evidence>
<dbReference type="EMBL" id="GCKF01002825">
    <property type="protein sequence ID" value="JAG99310.1"/>
    <property type="molecule type" value="Transcribed_RNA"/>
</dbReference>
<dbReference type="InterPro" id="IPR044810">
    <property type="entry name" value="WRKY_plant"/>
</dbReference>
<dbReference type="GO" id="GO:0003700">
    <property type="term" value="F:DNA-binding transcription factor activity"/>
    <property type="evidence" value="ECO:0007669"/>
    <property type="project" value="InterPro"/>
</dbReference>
<evidence type="ECO:0000256" key="3">
    <source>
        <dbReference type="ARBA" id="ARBA00023125"/>
    </source>
</evidence>
<evidence type="ECO:0000259" key="7">
    <source>
        <dbReference type="PROSITE" id="PS50811"/>
    </source>
</evidence>
<feature type="compositionally biased region" description="Polar residues" evidence="6">
    <location>
        <begin position="94"/>
        <end position="110"/>
    </location>
</feature>
<keyword evidence="4" id="KW-0804">Transcription</keyword>
<dbReference type="PROSITE" id="PS50811">
    <property type="entry name" value="WRKY"/>
    <property type="match status" value="1"/>
</dbReference>
<feature type="compositionally biased region" description="Basic and acidic residues" evidence="6">
    <location>
        <begin position="81"/>
        <end position="90"/>
    </location>
</feature>
<reference evidence="8" key="1">
    <citation type="submission" date="2015-03" db="EMBL/GenBank/DDBJ databases">
        <title>A transcriptome of Araucaria cunninghamii, an australian fine timber species.</title>
        <authorList>
            <person name="Jing Yi C.J.Y."/>
            <person name="Yin San L.Y.S."/>
            <person name="Abdul Karim S.S."/>
            <person name="Wan Azmi N.N."/>
            <person name="Hercus R.R."/>
            <person name="Croft L.L."/>
        </authorList>
    </citation>
    <scope>NUCLEOTIDE SEQUENCE</scope>
    <source>
        <strain evidence="8">MI0301</strain>
        <tissue evidence="8">Leaf</tissue>
    </source>
</reference>
<evidence type="ECO:0000256" key="1">
    <source>
        <dbReference type="ARBA" id="ARBA00004123"/>
    </source>
</evidence>
<keyword evidence="3" id="KW-0238">DNA-binding</keyword>
<evidence type="ECO:0000256" key="4">
    <source>
        <dbReference type="ARBA" id="ARBA00023163"/>
    </source>
</evidence>
<dbReference type="Pfam" id="PF03106">
    <property type="entry name" value="WRKY"/>
    <property type="match status" value="1"/>
</dbReference>
<name>A0A0D6RB88_ARACU</name>
<protein>
    <recommendedName>
        <fullName evidence="7">WRKY domain-containing protein</fullName>
    </recommendedName>
</protein>
<dbReference type="GO" id="GO:0043565">
    <property type="term" value="F:sequence-specific DNA binding"/>
    <property type="evidence" value="ECO:0007669"/>
    <property type="project" value="InterPro"/>
</dbReference>
<proteinExistence type="predicted"/>
<dbReference type="AlphaFoldDB" id="A0A0D6RB88"/>
<dbReference type="FunFam" id="2.20.25.80:FF:000003">
    <property type="entry name" value="WRKY transcription factor 57"/>
    <property type="match status" value="1"/>
</dbReference>
<comment type="subcellular location">
    <subcellularLocation>
        <location evidence="1">Nucleus</location>
    </subcellularLocation>
</comment>